<keyword evidence="2" id="KW-1185">Reference proteome</keyword>
<dbReference type="RefSeq" id="WP_110170864.1">
    <property type="nucleotide sequence ID" value="NZ_CP015136.1"/>
</dbReference>
<reference evidence="1 2" key="1">
    <citation type="journal article" date="2016" name="Genome Announc.">
        <title>First Complete Genome Sequence of a Subdivision 6 Acidobacterium Strain.</title>
        <authorList>
            <person name="Huang S."/>
            <person name="Vieira S."/>
            <person name="Bunk B."/>
            <person name="Riedel T."/>
            <person name="Sproer C."/>
            <person name="Overmann J."/>
        </authorList>
    </citation>
    <scope>NUCLEOTIDE SEQUENCE [LARGE SCALE GENOMIC DNA]</scope>
    <source>
        <strain evidence="2">DSM 100886 HEG_-6_39</strain>
    </source>
</reference>
<proteinExistence type="predicted"/>
<dbReference type="KEGG" id="abac:LuPra_02294"/>
<gene>
    <name evidence="1" type="ORF">LuPra_02294</name>
</gene>
<evidence type="ECO:0000313" key="2">
    <source>
        <dbReference type="Proteomes" id="UP000076079"/>
    </source>
</evidence>
<name>A0A143PLH7_LUTPR</name>
<reference evidence="2" key="2">
    <citation type="submission" date="2016-04" db="EMBL/GenBank/DDBJ databases">
        <title>First Complete Genome Sequence of a Subdivision 6 Acidobacterium.</title>
        <authorList>
            <person name="Huang S."/>
            <person name="Vieira S."/>
            <person name="Bunk B."/>
            <person name="Riedel T."/>
            <person name="Sproeer C."/>
            <person name="Overmann J."/>
        </authorList>
    </citation>
    <scope>NUCLEOTIDE SEQUENCE [LARGE SCALE GENOMIC DNA]</scope>
    <source>
        <strain evidence="2">DSM 100886 HEG_-6_39</strain>
    </source>
</reference>
<accession>A0A143PLH7</accession>
<dbReference type="EMBL" id="CP015136">
    <property type="protein sequence ID" value="AMY09083.1"/>
    <property type="molecule type" value="Genomic_DNA"/>
</dbReference>
<organism evidence="1 2">
    <name type="scientific">Luteitalea pratensis</name>
    <dbReference type="NCBI Taxonomy" id="1855912"/>
    <lineage>
        <taxon>Bacteria</taxon>
        <taxon>Pseudomonadati</taxon>
        <taxon>Acidobacteriota</taxon>
        <taxon>Vicinamibacteria</taxon>
        <taxon>Vicinamibacterales</taxon>
        <taxon>Vicinamibacteraceae</taxon>
        <taxon>Luteitalea</taxon>
    </lineage>
</organism>
<dbReference type="Proteomes" id="UP000076079">
    <property type="component" value="Chromosome"/>
</dbReference>
<dbReference type="OrthoDB" id="4845881at2"/>
<dbReference type="AlphaFoldDB" id="A0A143PLH7"/>
<sequence>MKNEHLIELAESARAIGALAEDEQTFTRAVKAFEAHDREAFRGALEQRRLRPHCQRICFWLCIWRCVRVVRLICQEVPTAPPTPAEIVELSKLLQPLRDNADLLKRLLDAMDRGDTQSLATIARDLKIQRFCFFVFLWICMLRCRKFCVTVCTGTRLEPEEDPLGEIRDWLDGLAAVARDEATLTKAFDAVRKQDVKGFRAVLQGVRVLRLCIILCRFFCYWNCFRLCFIVCREFPRVDIEIPQLREFALALTRLGRDEGALKRLNEAFVREDPGAWGTVIEELKLSRFCYYVCQWICYTRCELYCWIFCPPGCLTTFRYIGGYNILTGINAATGLTTDSRAFYESIRLNGILCKQHGGGPAEYRFEYMELPGGSWTAVPTDWIVRTVIGQWQSTVPAPPDDVKPYAVKGTAPNDMVAALTADGWVQVPQESNVNDAGGNFAPNGNLLILDTTKMASWPNIAITAHAGQSTTPPAEGEDKFFGLRLQVRRVGMPATEVTAGICANLAIYNTHYDDVIHKGSWAPQEVDNQLAVVMVDVEEIGTGCAKITNALTIKYTAAHPNLGAVSITMDGPGGPYPAALTDDAAATATDKFGTASVGVNVANLDKCAYLVKMSATILLTTGETVPTDVLDEVAFCK</sequence>
<protein>
    <submittedName>
        <fullName evidence="1">Uncharacterized protein</fullName>
    </submittedName>
</protein>
<evidence type="ECO:0000313" key="1">
    <source>
        <dbReference type="EMBL" id="AMY09083.1"/>
    </source>
</evidence>